<dbReference type="InterPro" id="IPR046437">
    <property type="entry name" value="Ser_Thr-PK_POLO_box_1_sf"/>
</dbReference>
<feature type="domain" description="Cryptic POLO box 1 (CPB1)" evidence="4">
    <location>
        <begin position="1"/>
        <end position="60"/>
    </location>
</feature>
<evidence type="ECO:0008006" key="8">
    <source>
        <dbReference type="Google" id="ProtNLM"/>
    </source>
</evidence>
<evidence type="ECO:0000256" key="2">
    <source>
        <dbReference type="SAM" id="MobiDB-lite"/>
    </source>
</evidence>
<evidence type="ECO:0000259" key="5">
    <source>
        <dbReference type="PROSITE" id="PS51985"/>
    </source>
</evidence>
<dbReference type="Proteomes" id="UP001148838">
    <property type="component" value="Unassembled WGS sequence"/>
</dbReference>
<evidence type="ECO:0000313" key="6">
    <source>
        <dbReference type="EMBL" id="KAJ4437379.1"/>
    </source>
</evidence>
<dbReference type="InterPro" id="IPR033699">
    <property type="entry name" value="POLO_box_Plk4_1"/>
</dbReference>
<dbReference type="Pfam" id="PF18190">
    <property type="entry name" value="Plk4_PB1"/>
    <property type="match status" value="1"/>
</dbReference>
<accession>A0ABQ8ST66</accession>
<keyword evidence="1" id="KW-0832">Ubl conjugation</keyword>
<dbReference type="Gene3D" id="3.30.1120.120">
    <property type="match status" value="1"/>
</dbReference>
<dbReference type="PROSITE" id="PS50078">
    <property type="entry name" value="POLO_BOX"/>
    <property type="match status" value="1"/>
</dbReference>
<dbReference type="SUPFAM" id="SSF82615">
    <property type="entry name" value="Polo-box domain"/>
    <property type="match status" value="1"/>
</dbReference>
<evidence type="ECO:0000259" key="4">
    <source>
        <dbReference type="PROSITE" id="PS51984"/>
    </source>
</evidence>
<dbReference type="Pfam" id="PF18409">
    <property type="entry name" value="Plk4_PB2"/>
    <property type="match status" value="1"/>
</dbReference>
<dbReference type="PROSITE" id="PS51984">
    <property type="entry name" value="CPB1"/>
    <property type="match status" value="1"/>
</dbReference>
<keyword evidence="7" id="KW-1185">Reference proteome</keyword>
<dbReference type="CDD" id="cd13115">
    <property type="entry name" value="POLO_box_Plk4_2"/>
    <property type="match status" value="1"/>
</dbReference>
<feature type="region of interest" description="Disordered" evidence="2">
    <location>
        <begin position="223"/>
        <end position="243"/>
    </location>
</feature>
<protein>
    <recommendedName>
        <fullName evidence="8">Polo kinase</fullName>
    </recommendedName>
</protein>
<dbReference type="Gene3D" id="2.40.50.930">
    <property type="match status" value="1"/>
</dbReference>
<feature type="domain" description="POLO box" evidence="3">
    <location>
        <begin position="317"/>
        <end position="400"/>
    </location>
</feature>
<evidence type="ECO:0000259" key="3">
    <source>
        <dbReference type="PROSITE" id="PS50078"/>
    </source>
</evidence>
<gene>
    <name evidence="6" type="ORF">ANN_17522</name>
</gene>
<dbReference type="Gene3D" id="3.30.1120.130">
    <property type="match status" value="1"/>
</dbReference>
<dbReference type="InterPro" id="IPR047108">
    <property type="entry name" value="Plk4-like_POLO_box_2_sf"/>
</dbReference>
<evidence type="ECO:0000256" key="1">
    <source>
        <dbReference type="ARBA" id="ARBA00022843"/>
    </source>
</evidence>
<name>A0ABQ8ST66_PERAM</name>
<dbReference type="InterPro" id="IPR033698">
    <property type="entry name" value="POLO_box_Plk4_2"/>
</dbReference>
<dbReference type="EMBL" id="JAJSOF020000021">
    <property type="protein sequence ID" value="KAJ4437379.1"/>
    <property type="molecule type" value="Genomic_DNA"/>
</dbReference>
<feature type="domain" description="Cryptic POLO box 2 (CPB2)" evidence="5">
    <location>
        <begin position="70"/>
        <end position="186"/>
    </location>
</feature>
<dbReference type="PROSITE" id="PS51985">
    <property type="entry name" value="CPB2"/>
    <property type="match status" value="1"/>
</dbReference>
<sequence length="418" mass="47192">MLVQVVLYRPNSGRGCNVADSPPSLPEQGADAIYSFESLPEKHWKKYLYASRCVKSYYLKMFVNLVKAKTPKITFYSNKAKCLLMENDPDPDFEVCFYEGGKITKSSNEGIKIINSNGHSTVLKNSSEASSLRADAHILWDHFEQCYQHCLLLEKTLTQLSNDTPVKDANCFPVIVGRRPSSSLPPVFGGKENVTNIQDGKKMLPVPMMPSFDISVLSTNHQSPEPFGQDLRRNRKFSPVPSAAPSVKEEKRVHVPGIGWATHIKWFIQSGLRVFSNKILKKIFGAKRDEVTGEWRKLHNAELHALYSSPDIIRNIKSRRLNICVASISDKNFFFFQLPSGEIRVQFDDGSEVTINTHSDGVQVQNADGQLKKYNQKDMLPSDLKIKLAQFPKIVRYLMQTDVKAQTPTPASRTRAVR</sequence>
<organism evidence="6 7">
    <name type="scientific">Periplaneta americana</name>
    <name type="common">American cockroach</name>
    <name type="synonym">Blatta americana</name>
    <dbReference type="NCBI Taxonomy" id="6978"/>
    <lineage>
        <taxon>Eukaryota</taxon>
        <taxon>Metazoa</taxon>
        <taxon>Ecdysozoa</taxon>
        <taxon>Arthropoda</taxon>
        <taxon>Hexapoda</taxon>
        <taxon>Insecta</taxon>
        <taxon>Pterygota</taxon>
        <taxon>Neoptera</taxon>
        <taxon>Polyneoptera</taxon>
        <taxon>Dictyoptera</taxon>
        <taxon>Blattodea</taxon>
        <taxon>Blattoidea</taxon>
        <taxon>Blattidae</taxon>
        <taxon>Blattinae</taxon>
        <taxon>Periplaneta</taxon>
    </lineage>
</organism>
<evidence type="ECO:0000313" key="7">
    <source>
        <dbReference type="Proteomes" id="UP001148838"/>
    </source>
</evidence>
<dbReference type="InterPro" id="IPR000959">
    <property type="entry name" value="POLO_box_dom"/>
</dbReference>
<proteinExistence type="predicted"/>
<comment type="caution">
    <text evidence="6">The sequence shown here is derived from an EMBL/GenBank/DDBJ whole genome shotgun (WGS) entry which is preliminary data.</text>
</comment>
<reference evidence="6 7" key="1">
    <citation type="journal article" date="2022" name="Allergy">
        <title>Genome assembly and annotation of Periplaneta americana reveal a comprehensive cockroach allergen profile.</title>
        <authorList>
            <person name="Wang L."/>
            <person name="Xiong Q."/>
            <person name="Saelim N."/>
            <person name="Wang L."/>
            <person name="Nong W."/>
            <person name="Wan A.T."/>
            <person name="Shi M."/>
            <person name="Liu X."/>
            <person name="Cao Q."/>
            <person name="Hui J.H.L."/>
            <person name="Sookrung N."/>
            <person name="Leung T.F."/>
            <person name="Tungtrongchitr A."/>
            <person name="Tsui S.K.W."/>
        </authorList>
    </citation>
    <scope>NUCLEOTIDE SEQUENCE [LARGE SCALE GENOMIC DNA]</scope>
    <source>
        <strain evidence="6">PWHHKU_190912</strain>
    </source>
</reference>